<gene>
    <name evidence="3" type="primary">Aste57867_13435</name>
    <name evidence="2" type="ORF">As57867_013385</name>
    <name evidence="3" type="ORF">ASTE57867_13435</name>
</gene>
<dbReference type="InterPro" id="IPR013885">
    <property type="entry name" value="DUF1764_euk"/>
</dbReference>
<reference evidence="3 4" key="1">
    <citation type="submission" date="2019-03" db="EMBL/GenBank/DDBJ databases">
        <authorList>
            <person name="Gaulin E."/>
            <person name="Dumas B."/>
        </authorList>
    </citation>
    <scope>NUCLEOTIDE SEQUENCE [LARGE SCALE GENOMIC DNA]</scope>
    <source>
        <strain evidence="3">CBS 568.67</strain>
    </source>
</reference>
<dbReference type="EMBL" id="VJMH01005451">
    <property type="protein sequence ID" value="KAF0695784.1"/>
    <property type="molecule type" value="Genomic_DNA"/>
</dbReference>
<evidence type="ECO:0000313" key="3">
    <source>
        <dbReference type="EMBL" id="VFT90274.1"/>
    </source>
</evidence>
<dbReference type="EMBL" id="CAADRA010005472">
    <property type="protein sequence ID" value="VFT90274.1"/>
    <property type="molecule type" value="Genomic_DNA"/>
</dbReference>
<dbReference type="OrthoDB" id="20835at2759"/>
<protein>
    <submittedName>
        <fullName evidence="3">Aste57867_13435 protein</fullName>
    </submittedName>
</protein>
<feature type="region of interest" description="Disordered" evidence="1">
    <location>
        <begin position="1"/>
        <end position="27"/>
    </location>
</feature>
<organism evidence="3 4">
    <name type="scientific">Aphanomyces stellatus</name>
    <dbReference type="NCBI Taxonomy" id="120398"/>
    <lineage>
        <taxon>Eukaryota</taxon>
        <taxon>Sar</taxon>
        <taxon>Stramenopiles</taxon>
        <taxon>Oomycota</taxon>
        <taxon>Saprolegniomycetes</taxon>
        <taxon>Saprolegniales</taxon>
        <taxon>Verrucalvaceae</taxon>
        <taxon>Aphanomyces</taxon>
    </lineage>
</organism>
<dbReference type="Pfam" id="PF08576">
    <property type="entry name" value="DUF1764"/>
    <property type="match status" value="1"/>
</dbReference>
<reference evidence="2" key="2">
    <citation type="submission" date="2019-06" db="EMBL/GenBank/DDBJ databases">
        <title>Genomics analysis of Aphanomyces spp. identifies a new class of oomycete effector associated with host adaptation.</title>
        <authorList>
            <person name="Gaulin E."/>
        </authorList>
    </citation>
    <scope>NUCLEOTIDE SEQUENCE</scope>
    <source>
        <strain evidence="2">CBS 578.67</strain>
    </source>
</reference>
<feature type="region of interest" description="Disordered" evidence="1">
    <location>
        <begin position="112"/>
        <end position="132"/>
    </location>
</feature>
<dbReference type="Proteomes" id="UP000332933">
    <property type="component" value="Unassembled WGS sequence"/>
</dbReference>
<accession>A0A485L073</accession>
<feature type="compositionally biased region" description="Low complexity" evidence="1">
    <location>
        <begin position="12"/>
        <end position="27"/>
    </location>
</feature>
<dbReference type="PANTHER" id="PTHR34066">
    <property type="entry name" value="GROWTH FACTOR 2"/>
    <property type="match status" value="1"/>
</dbReference>
<sequence>MAPPAKTKKAAPGKGASHSPIAGKKAAKAGVDALFASKKLPGKVSKDVVSGNGKKVMPAAADKKNAKKMELDALFSGIKAKKQQKIADDEAVRRQEELDLAEKRAYRKHLEELEADHKRKNNDTSDPRPVRYDADGMAIYTEESLRIGQGNGDTPDCPFDCWCCF</sequence>
<dbReference type="AlphaFoldDB" id="A0A485L073"/>
<name>A0A485L073_9STRA</name>
<dbReference type="PANTHER" id="PTHR34066:SF1">
    <property type="entry name" value="DUF1764 FAMILY PROTEIN"/>
    <property type="match status" value="1"/>
</dbReference>
<evidence type="ECO:0000313" key="4">
    <source>
        <dbReference type="Proteomes" id="UP000332933"/>
    </source>
</evidence>
<evidence type="ECO:0000313" key="2">
    <source>
        <dbReference type="EMBL" id="KAF0695784.1"/>
    </source>
</evidence>
<feature type="compositionally biased region" description="Basic residues" evidence="1">
    <location>
        <begin position="1"/>
        <end position="11"/>
    </location>
</feature>
<proteinExistence type="predicted"/>
<evidence type="ECO:0000256" key="1">
    <source>
        <dbReference type="SAM" id="MobiDB-lite"/>
    </source>
</evidence>
<keyword evidence="4" id="KW-1185">Reference proteome</keyword>